<reference evidence="14 15" key="3">
    <citation type="journal article" date="2008" name="BMC Genomics">
        <title>The genome of the versatile nitrogen fixer Azorhizobium caulinodans ORS571.</title>
        <authorList>
            <person name="Lee KB."/>
            <person name="Backer P.D."/>
            <person name="Aono T."/>
            <person name="Liu CT."/>
            <person name="Suzuki S."/>
            <person name="Suzuki T."/>
            <person name="Kaneko T."/>
            <person name="Yamada M."/>
            <person name="Tabata S."/>
            <person name="Kupfer D.M."/>
            <person name="Najar F.Z."/>
            <person name="Wiley G.B."/>
            <person name="Roe B."/>
            <person name="Binnewies T.T."/>
            <person name="Ussery D.W."/>
            <person name="D'Haeze W."/>
            <person name="Herder J.D."/>
            <person name="Gevers D."/>
            <person name="Vereecke D."/>
            <person name="Holsters M."/>
            <person name="Oyaizu H."/>
        </authorList>
    </citation>
    <scope>NUCLEOTIDE SEQUENCE [LARGE SCALE GENOMIC DNA]</scope>
    <source>
        <strain evidence="15">ATCC 43989 / DSM 5975 / JCM 20966 / LMG 6465 / NBRC 14845 / NCIMB 13405 / ORS 571</strain>
    </source>
</reference>
<protein>
    <recommendedName>
        <fullName evidence="9">Membrane fusion protein (MFP) family protein</fullName>
    </recommendedName>
</protein>
<dbReference type="Proteomes" id="UP000000270">
    <property type="component" value="Chromosome"/>
</dbReference>
<evidence type="ECO:0000259" key="13">
    <source>
        <dbReference type="Pfam" id="PF26002"/>
    </source>
</evidence>
<evidence type="ECO:0000256" key="3">
    <source>
        <dbReference type="ARBA" id="ARBA00022448"/>
    </source>
</evidence>
<dbReference type="Gene3D" id="2.40.50.100">
    <property type="match status" value="1"/>
</dbReference>
<reference evidence="14 15" key="5">
    <citation type="journal article" date="2010" name="Appl. Environ. Microbiol.">
        <title>phrR-like gene praR of Azorhizobium caulinodans ORS571 is essential for symbiosis with Sesbania rostrata and is involved in expression of reb genes.</title>
        <authorList>
            <person name="Akiba N."/>
            <person name="Aono T."/>
            <person name="Toyazaki H."/>
            <person name="Sato S."/>
            <person name="Oyaizu H."/>
        </authorList>
    </citation>
    <scope>NUCLEOTIDE SEQUENCE [LARGE SCALE GENOMIC DNA]</scope>
    <source>
        <strain evidence="15">ATCC 43989 / DSM 5975 / JCM 20966 / LMG 6465 / NBRC 14845 / NCIMB 13405 / ORS 571</strain>
    </source>
</reference>
<accession>A8I054</accession>
<dbReference type="InterPro" id="IPR050739">
    <property type="entry name" value="MFP"/>
</dbReference>
<dbReference type="PANTHER" id="PTHR30386:SF17">
    <property type="entry name" value="ALKALINE PROTEASE SECRETION PROTEIN APRE"/>
    <property type="match status" value="1"/>
</dbReference>
<evidence type="ECO:0000256" key="5">
    <source>
        <dbReference type="ARBA" id="ARBA00022519"/>
    </source>
</evidence>
<keyword evidence="4 9" id="KW-1003">Cell membrane</keyword>
<reference evidence="14 15" key="6">
    <citation type="journal article" date="2011" name="Appl. Environ. Microbiol.">
        <title>Involvement of the azorhizobial chromosome partition gene (parA) in the onset of bacteroid differentiation during Sesbania rostrata stem nodule development.</title>
        <authorList>
            <person name="Liu CT."/>
            <person name="Lee KB."/>
            <person name="Wang YS."/>
            <person name="Peng MH."/>
            <person name="Lee KT."/>
            <person name="Suzuki S."/>
            <person name="Suzuki T."/>
            <person name="Oyaizu H."/>
        </authorList>
    </citation>
    <scope>NUCLEOTIDE SEQUENCE [LARGE SCALE GENOMIC DNA]</scope>
    <source>
        <strain evidence="15">ATCC 43989 / DSM 5975 / JCM 20966 / LMG 6465 / NBRC 14845 / NCIMB 13405 / ORS 571</strain>
    </source>
</reference>
<evidence type="ECO:0000256" key="8">
    <source>
        <dbReference type="ARBA" id="ARBA00023136"/>
    </source>
</evidence>
<name>A8I054_AZOC5</name>
<comment type="subcellular location">
    <subcellularLocation>
        <location evidence="1 9">Cell inner membrane</location>
        <topology evidence="1 9">Single-pass membrane protein</topology>
    </subcellularLocation>
</comment>
<feature type="region of interest" description="Disordered" evidence="11">
    <location>
        <begin position="1"/>
        <end position="50"/>
    </location>
</feature>
<evidence type="ECO:0000313" key="14">
    <source>
        <dbReference type="EMBL" id="BAF90665.1"/>
    </source>
</evidence>
<comment type="similarity">
    <text evidence="2 9">Belongs to the membrane fusion protein (MFP) (TC 8.A.1) family.</text>
</comment>
<feature type="domain" description="AprE-like beta-barrel" evidence="13">
    <location>
        <begin position="369"/>
        <end position="459"/>
    </location>
</feature>
<dbReference type="InterPro" id="IPR058982">
    <property type="entry name" value="Beta-barrel_AprE"/>
</dbReference>
<evidence type="ECO:0000259" key="12">
    <source>
        <dbReference type="Pfam" id="PF25994"/>
    </source>
</evidence>
<keyword evidence="5 9" id="KW-0997">Cell inner membrane</keyword>
<keyword evidence="6 9" id="KW-0812">Transmembrane</keyword>
<keyword evidence="7 9" id="KW-1133">Transmembrane helix</keyword>
<evidence type="ECO:0000256" key="6">
    <source>
        <dbReference type="ARBA" id="ARBA00022692"/>
    </source>
</evidence>
<evidence type="ECO:0000256" key="4">
    <source>
        <dbReference type="ARBA" id="ARBA00022475"/>
    </source>
</evidence>
<evidence type="ECO:0000256" key="11">
    <source>
        <dbReference type="SAM" id="MobiDB-lite"/>
    </source>
</evidence>
<proteinExistence type="inferred from homology"/>
<evidence type="ECO:0000256" key="10">
    <source>
        <dbReference type="SAM" id="Coils"/>
    </source>
</evidence>
<dbReference type="InterPro" id="IPR010129">
    <property type="entry name" value="T1SS_HlyD"/>
</dbReference>
<feature type="coiled-coil region" evidence="10">
    <location>
        <begin position="139"/>
        <end position="166"/>
    </location>
</feature>
<dbReference type="KEGG" id="azc:AZC_4667"/>
<dbReference type="HOGENOM" id="CLU_023976_1_1_5"/>
<gene>
    <name evidence="14" type="primary">hlyD</name>
    <name evidence="14" type="ordered locus">AZC_4667</name>
</gene>
<evidence type="ECO:0000256" key="1">
    <source>
        <dbReference type="ARBA" id="ARBA00004377"/>
    </source>
</evidence>
<dbReference type="PANTHER" id="PTHR30386">
    <property type="entry name" value="MEMBRANE FUSION SUBUNIT OF EMRAB-TOLC MULTIDRUG EFFLUX PUMP"/>
    <property type="match status" value="1"/>
</dbReference>
<dbReference type="PRINTS" id="PR01490">
    <property type="entry name" value="RTXTOXIND"/>
</dbReference>
<feature type="domain" description="AprE-like long alpha-helical hairpin" evidence="12">
    <location>
        <begin position="135"/>
        <end position="324"/>
    </location>
</feature>
<organism evidence="14 15">
    <name type="scientific">Azorhizobium caulinodans (strain ATCC 43989 / DSM 5975 / JCM 20966 / LMG 6465 / NBRC 14845 / NCIMB 13405 / ORS 571)</name>
    <dbReference type="NCBI Taxonomy" id="438753"/>
    <lineage>
        <taxon>Bacteria</taxon>
        <taxon>Pseudomonadati</taxon>
        <taxon>Pseudomonadota</taxon>
        <taxon>Alphaproteobacteria</taxon>
        <taxon>Hyphomicrobiales</taxon>
        <taxon>Xanthobacteraceae</taxon>
        <taxon>Azorhizobium</taxon>
    </lineage>
</organism>
<dbReference type="AlphaFoldDB" id="A8I054"/>
<dbReference type="Pfam" id="PF26002">
    <property type="entry name" value="Beta-barrel_AprE"/>
    <property type="match status" value="1"/>
</dbReference>
<reference evidence="14 15" key="1">
    <citation type="journal article" date="2007" name="Appl. Environ. Microbiol.">
        <title>Rhizobial factors required for stem nodule maturation and maintenance in Sesbania rostrata-Azorhizobium caulinodans ORS571 symbiosis.</title>
        <authorList>
            <person name="Suzuki S."/>
            <person name="Aono T."/>
            <person name="Lee KB."/>
            <person name="Suzuki T."/>
            <person name="Liu CT."/>
            <person name="Miwa H."/>
            <person name="Wakao S."/>
            <person name="Iki T."/>
            <person name="Oyaizu H."/>
        </authorList>
    </citation>
    <scope>NUCLEOTIDE SEQUENCE [LARGE SCALE GENOMIC DNA]</scope>
    <source>
        <strain evidence="15">ATCC 43989 / DSM 5975 / JCM 20966 / LMG 6465 / NBRC 14845 / NCIMB 13405 / ORS 571</strain>
    </source>
</reference>
<dbReference type="EMBL" id="AP009384">
    <property type="protein sequence ID" value="BAF90665.1"/>
    <property type="molecule type" value="Genomic_DNA"/>
</dbReference>
<dbReference type="SUPFAM" id="SSF111369">
    <property type="entry name" value="HlyD-like secretion proteins"/>
    <property type="match status" value="2"/>
</dbReference>
<evidence type="ECO:0000313" key="15">
    <source>
        <dbReference type="Proteomes" id="UP000000270"/>
    </source>
</evidence>
<dbReference type="RefSeq" id="WP_012173186.1">
    <property type="nucleotide sequence ID" value="NC_009937.1"/>
</dbReference>
<dbReference type="GO" id="GO:0015031">
    <property type="term" value="P:protein transport"/>
    <property type="evidence" value="ECO:0007669"/>
    <property type="project" value="InterPro"/>
</dbReference>
<keyword evidence="3 9" id="KW-0813">Transport</keyword>
<evidence type="ECO:0000256" key="2">
    <source>
        <dbReference type="ARBA" id="ARBA00009477"/>
    </source>
</evidence>
<feature type="transmembrane region" description="Helical" evidence="9">
    <location>
        <begin position="59"/>
        <end position="80"/>
    </location>
</feature>
<dbReference type="GO" id="GO:0005886">
    <property type="term" value="C:plasma membrane"/>
    <property type="evidence" value="ECO:0007669"/>
    <property type="project" value="UniProtKB-SubCell"/>
</dbReference>
<feature type="compositionally biased region" description="Low complexity" evidence="11">
    <location>
        <begin position="22"/>
        <end position="33"/>
    </location>
</feature>
<evidence type="ECO:0000256" key="7">
    <source>
        <dbReference type="ARBA" id="ARBA00022989"/>
    </source>
</evidence>
<dbReference type="Pfam" id="PF25994">
    <property type="entry name" value="HH_AprE"/>
    <property type="match status" value="1"/>
</dbReference>
<dbReference type="InterPro" id="IPR058781">
    <property type="entry name" value="HH_AprE-like"/>
</dbReference>
<reference evidence="15" key="2">
    <citation type="submission" date="2007-04" db="EMBL/GenBank/DDBJ databases">
        <title>Complete genome sequence of the nitrogen-fixing bacterium Azorhizobium caulinodans ORS571.</title>
        <authorList>
            <person name="Lee K.B."/>
            <person name="Backer P.D."/>
            <person name="Aono T."/>
            <person name="Liu C.T."/>
            <person name="Suzuki S."/>
            <person name="Suzuki T."/>
            <person name="Kaneko T."/>
            <person name="Yamada M."/>
            <person name="Tabata S."/>
            <person name="Kupfer D.M."/>
            <person name="Najar F.Z."/>
            <person name="Wiley G.B."/>
            <person name="Roe B."/>
            <person name="Binnewies T."/>
            <person name="Ussery D."/>
            <person name="Vereecke D."/>
            <person name="Gevers D."/>
            <person name="Holsters M."/>
            <person name="Oyaizu H."/>
        </authorList>
    </citation>
    <scope>NUCLEOTIDE SEQUENCE [LARGE SCALE GENOMIC DNA]</scope>
    <source>
        <strain evidence="15">ATCC 43989 / DSM 5975 / JCM 20966 / LMG 6465 / NBRC 14845 / NCIMB 13405 / ORS 571</strain>
    </source>
</reference>
<keyword evidence="8 9" id="KW-0472">Membrane</keyword>
<keyword evidence="10" id="KW-0175">Coiled coil</keyword>
<sequence>MSDTAITPNAGAKPPASPTPPSSSLAPAPVSTPALPPANPTRLDFSAPPPEVKSDMRRVAAIGYGLIFLTFGIGGAWAALANIDSAIIANGVVSVESKRQVVQHLEGGIIVEIDVKDGESVKAGDLLFRLDPTSSQSNYAALRGQLDTLQATEARLEAERAQADTVVFPAALLARENEPLVRSVIADQRAQFRDRKASLNGQIDILNSRARQGETEIDGLKREREALDSQLFYIEDELTGIRSLSDKGLVSKPRLAELQREKARLQGLVGRNTADAAKAQNTIGEMKLQIQQLLQKQQEDVAQQMVETRQKISDVTEKLAVSENVLKRVDIRAPRAGVVQNINPRIYTIGAVVKPGDTLLEIVPQNDELIVDAQVAPTDVDRLHDGITGVEVRFTAFHSRTTPLILGELRSVSPDRLVDEATKQPYFQAVVAVAKTDIPEDMKARLRPGMPAEVVIGTGERTVLSYLTRPLVDAVTKSLREK</sequence>
<reference evidence="14 15" key="4">
    <citation type="journal article" date="2009" name="Appl. Environ. Microbiol.">
        <title>Comparative genome-wide transcriptional profiling of Azorhizobium caulinodans ORS571 grown under free-living and symbiotic conditions.</title>
        <authorList>
            <person name="Tsukada S."/>
            <person name="Aono T."/>
            <person name="Akiba N."/>
            <person name="Lee KB."/>
            <person name="Liu CT."/>
            <person name="Toyazaki H."/>
            <person name="Oyaizu H."/>
        </authorList>
    </citation>
    <scope>NUCLEOTIDE SEQUENCE [LARGE SCALE GENOMIC DNA]</scope>
    <source>
        <strain evidence="15">ATCC 43989 / DSM 5975 / JCM 20966 / LMG 6465 / NBRC 14845 / NCIMB 13405 / ORS 571</strain>
    </source>
</reference>
<dbReference type="STRING" id="438753.AZC_4667"/>
<dbReference type="NCBIfam" id="TIGR01843">
    <property type="entry name" value="type_I_hlyD"/>
    <property type="match status" value="1"/>
</dbReference>
<dbReference type="eggNOG" id="COG0845">
    <property type="taxonomic scope" value="Bacteria"/>
</dbReference>
<keyword evidence="15" id="KW-1185">Reference proteome</keyword>
<feature type="coiled-coil region" evidence="10">
    <location>
        <begin position="203"/>
        <end position="230"/>
    </location>
</feature>
<evidence type="ECO:0000256" key="9">
    <source>
        <dbReference type="RuleBase" id="RU365093"/>
    </source>
</evidence>
<dbReference type="Gene3D" id="2.40.30.170">
    <property type="match status" value="1"/>
</dbReference>